<dbReference type="SFLD" id="SFLDS00005">
    <property type="entry name" value="Isoprenoid_Synthase_Type_I"/>
    <property type="match status" value="1"/>
</dbReference>
<dbReference type="Pfam" id="PF00494">
    <property type="entry name" value="SQS_PSY"/>
    <property type="match status" value="1"/>
</dbReference>
<dbReference type="GO" id="GO:0051996">
    <property type="term" value="F:squalene synthase [NAD(P)H] activity"/>
    <property type="evidence" value="ECO:0007669"/>
    <property type="project" value="InterPro"/>
</dbReference>
<dbReference type="AlphaFoldDB" id="A0A238V0X8"/>
<dbReference type="InterPro" id="IPR044843">
    <property type="entry name" value="Trans_IPPS_bact-type"/>
</dbReference>
<name>A0A238V0X8_9ACTN</name>
<protein>
    <submittedName>
        <fullName evidence="1">Squalene synthase HpnC</fullName>
    </submittedName>
</protein>
<dbReference type="RefSeq" id="WP_218825917.1">
    <property type="nucleotide sequence ID" value="NZ_FZNP01000001.1"/>
</dbReference>
<dbReference type="PANTHER" id="PTHR31480">
    <property type="entry name" value="BIFUNCTIONAL LYCOPENE CYCLASE/PHYTOENE SYNTHASE"/>
    <property type="match status" value="1"/>
</dbReference>
<dbReference type="Gene3D" id="1.10.600.10">
    <property type="entry name" value="Farnesyl Diphosphate Synthase"/>
    <property type="match status" value="1"/>
</dbReference>
<dbReference type="SFLD" id="SFLDG01212">
    <property type="entry name" value="Phytoene_synthase_like"/>
    <property type="match status" value="1"/>
</dbReference>
<dbReference type="SFLD" id="SFLDG01018">
    <property type="entry name" value="Squalene/Phytoene_Synthase_Lik"/>
    <property type="match status" value="1"/>
</dbReference>
<dbReference type="CDD" id="cd00683">
    <property type="entry name" value="Trans_IPPS_HH"/>
    <property type="match status" value="1"/>
</dbReference>
<keyword evidence="2" id="KW-1185">Reference proteome</keyword>
<gene>
    <name evidence="1" type="ORF">SAMN06265355_101779</name>
</gene>
<reference evidence="2" key="1">
    <citation type="submission" date="2017-06" db="EMBL/GenBank/DDBJ databases">
        <authorList>
            <person name="Varghese N."/>
            <person name="Submissions S."/>
        </authorList>
    </citation>
    <scope>NUCLEOTIDE SEQUENCE [LARGE SCALE GENOMIC DNA]</scope>
    <source>
        <strain evidence="2">DSM 44485</strain>
    </source>
</reference>
<evidence type="ECO:0000313" key="1">
    <source>
        <dbReference type="EMBL" id="SNR28202.1"/>
    </source>
</evidence>
<dbReference type="SUPFAM" id="SSF48576">
    <property type="entry name" value="Terpenoid synthases"/>
    <property type="match status" value="1"/>
</dbReference>
<organism evidence="1 2">
    <name type="scientific">Actinomadura mexicana</name>
    <dbReference type="NCBI Taxonomy" id="134959"/>
    <lineage>
        <taxon>Bacteria</taxon>
        <taxon>Bacillati</taxon>
        <taxon>Actinomycetota</taxon>
        <taxon>Actinomycetes</taxon>
        <taxon>Streptosporangiales</taxon>
        <taxon>Thermomonosporaceae</taxon>
        <taxon>Actinomadura</taxon>
    </lineage>
</organism>
<dbReference type="NCBIfam" id="TIGR03464">
    <property type="entry name" value="HpnC"/>
    <property type="match status" value="1"/>
</dbReference>
<dbReference type="InterPro" id="IPR002060">
    <property type="entry name" value="Squ/phyt_synthse"/>
</dbReference>
<dbReference type="InterPro" id="IPR008949">
    <property type="entry name" value="Isoprenoid_synthase_dom_sf"/>
</dbReference>
<dbReference type="InterPro" id="IPR017827">
    <property type="entry name" value="HSQ_synthase_HpnC"/>
</dbReference>
<proteinExistence type="predicted"/>
<dbReference type="Proteomes" id="UP000198420">
    <property type="component" value="Unassembled WGS sequence"/>
</dbReference>
<dbReference type="GO" id="GO:0016114">
    <property type="term" value="P:terpenoid biosynthetic process"/>
    <property type="evidence" value="ECO:0007669"/>
    <property type="project" value="UniProtKB-ARBA"/>
</dbReference>
<dbReference type="EMBL" id="FZNP01000001">
    <property type="protein sequence ID" value="SNR28202.1"/>
    <property type="molecule type" value="Genomic_DNA"/>
</dbReference>
<accession>A0A238V0X8</accession>
<dbReference type="InterPro" id="IPR033904">
    <property type="entry name" value="Trans_IPPS_HH"/>
</dbReference>
<sequence>MSVSERLWNATEERRARTELQAGENFPVASRLLPARHRAHLLNVYGYARLVDDIGDEAPPGERAGLLDLVERDLDRVYAGERPELPVLRDLAGTIVARRVPAEPFRRLVQANRQDQDVTRYATFDDLLGYCALSADPVGHIVLHVFGAATPDRLRLSDKVCTALQIIEHCQDVGEDHRNGRVYLPADDLRRFGCTEDDLTAPATPTRLRGVVALQAKRARRMLGEGAALTGGLHGFARIAVAGYVAGGLAALDALERAAYDVLPGPPRPRKVRLLAEWSRTMGRRRAA</sequence>
<evidence type="ECO:0000313" key="2">
    <source>
        <dbReference type="Proteomes" id="UP000198420"/>
    </source>
</evidence>
<dbReference type="GO" id="GO:0004311">
    <property type="term" value="F:geranylgeranyl diphosphate synthase activity"/>
    <property type="evidence" value="ECO:0007669"/>
    <property type="project" value="InterPro"/>
</dbReference>